<evidence type="ECO:0008006" key="3">
    <source>
        <dbReference type="Google" id="ProtNLM"/>
    </source>
</evidence>
<accession>A0ABR4CV54</accession>
<keyword evidence="2" id="KW-1185">Reference proteome</keyword>
<sequence length="24" mass="3093">MVRTSLNIRRQSRRYRFDQERVPK</sequence>
<gene>
    <name evidence="1" type="ORF">VTL71DRAFT_10797</name>
</gene>
<dbReference type="Proteomes" id="UP001595075">
    <property type="component" value="Unassembled WGS sequence"/>
</dbReference>
<organism evidence="1 2">
    <name type="scientific">Oculimacula yallundae</name>
    <dbReference type="NCBI Taxonomy" id="86028"/>
    <lineage>
        <taxon>Eukaryota</taxon>
        <taxon>Fungi</taxon>
        <taxon>Dikarya</taxon>
        <taxon>Ascomycota</taxon>
        <taxon>Pezizomycotina</taxon>
        <taxon>Leotiomycetes</taxon>
        <taxon>Helotiales</taxon>
        <taxon>Ploettnerulaceae</taxon>
        <taxon>Oculimacula</taxon>
    </lineage>
</organism>
<reference evidence="1 2" key="1">
    <citation type="journal article" date="2024" name="Commun. Biol.">
        <title>Comparative genomic analysis of thermophilic fungi reveals convergent evolutionary adaptations and gene losses.</title>
        <authorList>
            <person name="Steindorff A.S."/>
            <person name="Aguilar-Pontes M.V."/>
            <person name="Robinson A.J."/>
            <person name="Andreopoulos B."/>
            <person name="LaButti K."/>
            <person name="Kuo A."/>
            <person name="Mondo S."/>
            <person name="Riley R."/>
            <person name="Otillar R."/>
            <person name="Haridas S."/>
            <person name="Lipzen A."/>
            <person name="Grimwood J."/>
            <person name="Schmutz J."/>
            <person name="Clum A."/>
            <person name="Reid I.D."/>
            <person name="Moisan M.C."/>
            <person name="Butler G."/>
            <person name="Nguyen T.T.M."/>
            <person name="Dewar K."/>
            <person name="Conant G."/>
            <person name="Drula E."/>
            <person name="Henrissat B."/>
            <person name="Hansel C."/>
            <person name="Singer S."/>
            <person name="Hutchinson M.I."/>
            <person name="de Vries R.P."/>
            <person name="Natvig D.O."/>
            <person name="Powell A.J."/>
            <person name="Tsang A."/>
            <person name="Grigoriev I.V."/>
        </authorList>
    </citation>
    <scope>NUCLEOTIDE SEQUENCE [LARGE SCALE GENOMIC DNA]</scope>
    <source>
        <strain evidence="1 2">CBS 494.80</strain>
    </source>
</reference>
<evidence type="ECO:0000313" key="1">
    <source>
        <dbReference type="EMBL" id="KAL2073472.1"/>
    </source>
</evidence>
<evidence type="ECO:0000313" key="2">
    <source>
        <dbReference type="Proteomes" id="UP001595075"/>
    </source>
</evidence>
<proteinExistence type="predicted"/>
<dbReference type="EMBL" id="JAZHXI010000003">
    <property type="protein sequence ID" value="KAL2073472.1"/>
    <property type="molecule type" value="Genomic_DNA"/>
</dbReference>
<comment type="caution">
    <text evidence="1">The sequence shown here is derived from an EMBL/GenBank/DDBJ whole genome shotgun (WGS) entry which is preliminary data.</text>
</comment>
<name>A0ABR4CV54_9HELO</name>
<protein>
    <recommendedName>
        <fullName evidence="3">Ribosomal protein S18</fullName>
    </recommendedName>
</protein>